<name>A0A413F9D8_9FIRM</name>
<organism evidence="2 3">
    <name type="scientific">Enterocloster asparagiformis</name>
    <dbReference type="NCBI Taxonomy" id="333367"/>
    <lineage>
        <taxon>Bacteria</taxon>
        <taxon>Bacillati</taxon>
        <taxon>Bacillota</taxon>
        <taxon>Clostridia</taxon>
        <taxon>Lachnospirales</taxon>
        <taxon>Lachnospiraceae</taxon>
        <taxon>Enterocloster</taxon>
    </lineage>
</organism>
<feature type="region of interest" description="Disordered" evidence="1">
    <location>
        <begin position="1"/>
        <end position="29"/>
    </location>
</feature>
<dbReference type="Proteomes" id="UP000283880">
    <property type="component" value="Unassembled WGS sequence"/>
</dbReference>
<dbReference type="AlphaFoldDB" id="A0A413F9D8"/>
<gene>
    <name evidence="2" type="ORF">DWV29_22850</name>
</gene>
<feature type="compositionally biased region" description="Polar residues" evidence="1">
    <location>
        <begin position="1"/>
        <end position="10"/>
    </location>
</feature>
<dbReference type="OrthoDB" id="9776303at2"/>
<evidence type="ECO:0000313" key="3">
    <source>
        <dbReference type="Proteomes" id="UP000283880"/>
    </source>
</evidence>
<accession>A0A413F9D8</accession>
<reference evidence="2 3" key="1">
    <citation type="submission" date="2018-08" db="EMBL/GenBank/DDBJ databases">
        <title>A genome reference for cultivated species of the human gut microbiota.</title>
        <authorList>
            <person name="Zou Y."/>
            <person name="Xue W."/>
            <person name="Luo G."/>
        </authorList>
    </citation>
    <scope>NUCLEOTIDE SEQUENCE [LARGE SCALE GENOMIC DNA]</scope>
    <source>
        <strain evidence="2 3">AF04-15</strain>
    </source>
</reference>
<proteinExistence type="predicted"/>
<evidence type="ECO:0000313" key="2">
    <source>
        <dbReference type="EMBL" id="RGX24605.1"/>
    </source>
</evidence>
<protein>
    <submittedName>
        <fullName evidence="2">Uncharacterized protein</fullName>
    </submittedName>
</protein>
<evidence type="ECO:0000256" key="1">
    <source>
        <dbReference type="SAM" id="MobiDB-lite"/>
    </source>
</evidence>
<sequence>MREIYNSQRTELSRDGHRPRGTAASDHGPGRSLILTSTFASVSASFRRAIGVLKSGIDQLDPVTFKRMNQWMTFSQSFQNTREQKLCAAERQDMAYPYPMPHCAYKAQCNACLGHDTAQDLGKTIARRLRHRPIARNKSPGAHCRRGL</sequence>
<comment type="caution">
    <text evidence="2">The sequence shown here is derived from an EMBL/GenBank/DDBJ whole genome shotgun (WGS) entry which is preliminary data.</text>
</comment>
<dbReference type="RefSeq" id="WP_007719641.1">
    <property type="nucleotide sequence ID" value="NZ_JAWRJJ010000043.1"/>
</dbReference>
<dbReference type="EMBL" id="QSBM01000021">
    <property type="protein sequence ID" value="RGX24605.1"/>
    <property type="molecule type" value="Genomic_DNA"/>
</dbReference>